<organism evidence="1 2">
    <name type="scientific">Mangrovibacillus cuniculi</name>
    <dbReference type="NCBI Taxonomy" id="2593652"/>
    <lineage>
        <taxon>Bacteria</taxon>
        <taxon>Bacillati</taxon>
        <taxon>Bacillota</taxon>
        <taxon>Bacilli</taxon>
        <taxon>Bacillales</taxon>
        <taxon>Bacillaceae</taxon>
        <taxon>Mangrovibacillus</taxon>
    </lineage>
</organism>
<sequence length="420" mass="49956">MNFNLHLKCEVCSNTIRLKVYAGYEPKNSFSYSCPECKIRITGHLIWNDNLEESFIKEFSCINAKNTVEFEKESHVLQVATEFYTDKIKKFDPNDPTLYLSPFMMESISFELKRRKQRFVSNVTENFSNDYKVSNRLWQLYKMENYKYLNRQLLSNKFVEPVLLGEILKIDYSDKLLEVLYKPFLPFLIESKKIPELINIRNQLSYLKKNHSAELHQLKIDLEELLNYSEAELILLLDNFSKYYSYIWPIILSTSLNTEDIDEIKEKKGILTTDFQDLKNYYVEAFEVLASALPILLGIQNIKFRKSRNIFHESNVKKFKNINSIIDYHHNVRKKGYKIQFFEEENMFSSYDITKVLNNEIRNSIGHYSYNVESDQQLIHFIDGKKTCNLYLIEFADLLLQTFYATFFTFEVVFFLKNNV</sequence>
<evidence type="ECO:0000313" key="2">
    <source>
        <dbReference type="Proteomes" id="UP000593626"/>
    </source>
</evidence>
<keyword evidence="2" id="KW-1185">Reference proteome</keyword>
<gene>
    <name evidence="1" type="ORF">G8O30_11670</name>
</gene>
<dbReference type="AlphaFoldDB" id="A0A7S8CCY6"/>
<accession>A0A7S8CCY6</accession>
<proteinExistence type="predicted"/>
<name>A0A7S8CCY6_9BACI</name>
<evidence type="ECO:0000313" key="1">
    <source>
        <dbReference type="EMBL" id="QPC47561.1"/>
    </source>
</evidence>
<dbReference type="EMBL" id="CP049742">
    <property type="protein sequence ID" value="QPC47561.1"/>
    <property type="molecule type" value="Genomic_DNA"/>
</dbReference>
<protein>
    <submittedName>
        <fullName evidence="1">Uncharacterized protein</fullName>
    </submittedName>
</protein>
<dbReference type="RefSeq" id="WP_239672232.1">
    <property type="nucleotide sequence ID" value="NZ_CP049742.1"/>
</dbReference>
<dbReference type="KEGG" id="mcui:G8O30_11670"/>
<reference evidence="1 2" key="1">
    <citation type="submission" date="2019-07" db="EMBL/GenBank/DDBJ databases">
        <title>Genome sequence of 2 isolates from Red Sea Mangroves.</title>
        <authorList>
            <person name="Sefrji F."/>
            <person name="Michoud G."/>
            <person name="Merlino G."/>
            <person name="Daffonchio D."/>
        </authorList>
    </citation>
    <scope>NUCLEOTIDE SEQUENCE [LARGE SCALE GENOMIC DNA]</scope>
    <source>
        <strain evidence="1 2">R1DC41</strain>
    </source>
</reference>
<dbReference type="Proteomes" id="UP000593626">
    <property type="component" value="Chromosome"/>
</dbReference>